<accession>A0ACC6IF55</accession>
<comment type="caution">
    <text evidence="1">The sequence shown here is derived from an EMBL/GenBank/DDBJ whole genome shotgun (WGS) entry which is preliminary data.</text>
</comment>
<gene>
    <name evidence="1" type="ORF">QE364_000991</name>
</gene>
<keyword evidence="2" id="KW-1185">Reference proteome</keyword>
<evidence type="ECO:0000313" key="1">
    <source>
        <dbReference type="EMBL" id="MDR6209299.1"/>
    </source>
</evidence>
<reference evidence="1" key="1">
    <citation type="submission" date="2023-08" db="EMBL/GenBank/DDBJ databases">
        <title>Functional and genomic diversity of the sorghum phyllosphere microbiome.</title>
        <authorList>
            <person name="Shade A."/>
        </authorList>
    </citation>
    <scope>NUCLEOTIDE SEQUENCE</scope>
    <source>
        <strain evidence="1">SORGH_AS_0885</strain>
    </source>
</reference>
<organism evidence="1 2">
    <name type="scientific">Nocardioides zeae</name>
    <dbReference type="NCBI Taxonomy" id="1457234"/>
    <lineage>
        <taxon>Bacteria</taxon>
        <taxon>Bacillati</taxon>
        <taxon>Actinomycetota</taxon>
        <taxon>Actinomycetes</taxon>
        <taxon>Propionibacteriales</taxon>
        <taxon>Nocardioidaceae</taxon>
        <taxon>Nocardioides</taxon>
    </lineage>
</organism>
<name>A0ACC6IF55_9ACTN</name>
<evidence type="ECO:0000313" key="2">
    <source>
        <dbReference type="Proteomes" id="UP001261666"/>
    </source>
</evidence>
<protein>
    <submittedName>
        <fullName evidence="1">DNA-binding GntR family transcriptional regulator</fullName>
    </submittedName>
</protein>
<dbReference type="EMBL" id="JAVIZJ010000002">
    <property type="protein sequence ID" value="MDR6209299.1"/>
    <property type="molecule type" value="Genomic_DNA"/>
</dbReference>
<proteinExistence type="predicted"/>
<sequence>MDSAVAQQYERIRAAILHGEHRPGAVLRETVLSADQQVSRTPVREALARLAQEGLLTKGVRGYRVRERTPREMLDVFDARTVLETGAARMAAQRRTDAELARLRDLTEAIERESEVAVRARLNTLWHHAIVDAAHNDTMVGMFEQLHTLLAIYRPLHAGRDDAATAADERQEHRAILDAIDEEDGERAGREMARHLERGRQVRLGLLLDAGVRRGSTSEG</sequence>
<keyword evidence="1" id="KW-0238">DNA-binding</keyword>
<dbReference type="Proteomes" id="UP001261666">
    <property type="component" value="Unassembled WGS sequence"/>
</dbReference>